<dbReference type="GO" id="GO:0008046">
    <property type="term" value="F:axon guidance receptor activity"/>
    <property type="evidence" value="ECO:0007669"/>
    <property type="project" value="TreeGrafter"/>
</dbReference>
<dbReference type="GO" id="GO:0030424">
    <property type="term" value="C:axon"/>
    <property type="evidence" value="ECO:0007669"/>
    <property type="project" value="TreeGrafter"/>
</dbReference>
<dbReference type="EMBL" id="GEDC01012950">
    <property type="protein sequence ID" value="JAS24348.1"/>
    <property type="molecule type" value="Transcribed_RNA"/>
</dbReference>
<dbReference type="InterPro" id="IPR007110">
    <property type="entry name" value="Ig-like_dom"/>
</dbReference>
<dbReference type="InterPro" id="IPR036116">
    <property type="entry name" value="FN3_sf"/>
</dbReference>
<dbReference type="GO" id="GO:0007156">
    <property type="term" value="P:homophilic cell adhesion via plasma membrane adhesion molecules"/>
    <property type="evidence" value="ECO:0007669"/>
    <property type="project" value="TreeGrafter"/>
</dbReference>
<feature type="domain" description="Ig-like" evidence="3">
    <location>
        <begin position="77"/>
        <end position="138"/>
    </location>
</feature>
<dbReference type="CDD" id="cd00063">
    <property type="entry name" value="FN3"/>
    <property type="match status" value="1"/>
</dbReference>
<dbReference type="GO" id="GO:0005886">
    <property type="term" value="C:plasma membrane"/>
    <property type="evidence" value="ECO:0007669"/>
    <property type="project" value="TreeGrafter"/>
</dbReference>
<evidence type="ECO:0000256" key="1">
    <source>
        <dbReference type="ARBA" id="ARBA00022737"/>
    </source>
</evidence>
<dbReference type="InterPro" id="IPR036179">
    <property type="entry name" value="Ig-like_dom_sf"/>
</dbReference>
<dbReference type="InterPro" id="IPR003598">
    <property type="entry name" value="Ig_sub2"/>
</dbReference>
<dbReference type="InterPro" id="IPR013098">
    <property type="entry name" value="Ig_I-set"/>
</dbReference>
<dbReference type="SMART" id="SM00060">
    <property type="entry name" value="FN3"/>
    <property type="match status" value="1"/>
</dbReference>
<evidence type="ECO:0000313" key="6">
    <source>
        <dbReference type="EMBL" id="JAS24348.1"/>
    </source>
</evidence>
<feature type="non-terminal residue" evidence="5">
    <location>
        <position position="1"/>
    </location>
</feature>
<dbReference type="SUPFAM" id="SSF48726">
    <property type="entry name" value="Immunoglobulin"/>
    <property type="match status" value="2"/>
</dbReference>
<feature type="domain" description="Ig-like" evidence="3">
    <location>
        <begin position="153"/>
        <end position="247"/>
    </location>
</feature>
<gene>
    <name evidence="7" type="ORF">g.43877</name>
    <name evidence="6" type="ORF">g.43878</name>
    <name evidence="5" type="ORF">g.43879</name>
</gene>
<dbReference type="EMBL" id="GEDC01019632">
    <property type="protein sequence ID" value="JAS17666.1"/>
    <property type="molecule type" value="Transcribed_RNA"/>
</dbReference>
<dbReference type="PANTHER" id="PTHR45080:SF27">
    <property type="entry name" value="NEURAL CELL ADHESION MOLECULE 1-LIKE"/>
    <property type="match status" value="1"/>
</dbReference>
<evidence type="ECO:0000259" key="3">
    <source>
        <dbReference type="PROSITE" id="PS50835"/>
    </source>
</evidence>
<dbReference type="InterPro" id="IPR013783">
    <property type="entry name" value="Ig-like_fold"/>
</dbReference>
<dbReference type="PANTHER" id="PTHR45080">
    <property type="entry name" value="CONTACTIN 5"/>
    <property type="match status" value="1"/>
</dbReference>
<keyword evidence="1" id="KW-0677">Repeat</keyword>
<keyword evidence="2" id="KW-0393">Immunoglobulin domain</keyword>
<dbReference type="SMART" id="SM00408">
    <property type="entry name" value="IGc2"/>
    <property type="match status" value="2"/>
</dbReference>
<dbReference type="Pfam" id="PF07679">
    <property type="entry name" value="I-set"/>
    <property type="match status" value="2"/>
</dbReference>
<dbReference type="Gene3D" id="2.60.40.10">
    <property type="entry name" value="Immunoglobulins"/>
    <property type="match status" value="3"/>
</dbReference>
<dbReference type="InterPro" id="IPR050958">
    <property type="entry name" value="Cell_Adh-Cytoskel_Orgn"/>
</dbReference>
<dbReference type="GO" id="GO:0050808">
    <property type="term" value="P:synapse organization"/>
    <property type="evidence" value="ECO:0007669"/>
    <property type="project" value="TreeGrafter"/>
</dbReference>
<dbReference type="InterPro" id="IPR003599">
    <property type="entry name" value="Ig_sub"/>
</dbReference>
<accession>A0A1B6CVZ1</accession>
<evidence type="ECO:0000259" key="4">
    <source>
        <dbReference type="PROSITE" id="PS50853"/>
    </source>
</evidence>
<protein>
    <recommendedName>
        <fullName evidence="8">Ig-like domain-containing protein</fullName>
    </recommendedName>
</protein>
<name>A0A1B6CVZ1_9HEMI</name>
<dbReference type="EMBL" id="GEDC01010991">
    <property type="protein sequence ID" value="JAS26307.1"/>
    <property type="molecule type" value="Transcribed_RNA"/>
</dbReference>
<sequence length="380" mass="42928">NSKKQQLVPTKGRVYAEEIFGVQTGSRLFFERLEASDEGEYTCKSVSEKESFKLQVIQRISFGLTPRIQRTNEFRDVILKCDVTGVPKPTVDWNYKNISIETGAKYKILPSGLEIRNVSLTDIGDYQCRAIQTSLSNSDIKYIIITLKVNHKPVWVNPPNHSDRDRFYGYLSGDVNLTCEVMAEPPATFTWKKKNKPFKPSHHNVTVLTEPNRSTLQFSIQTLGYYGEYECQAENEFGRINRIVVLEQGEKPEMPSLVEVRQVSVHTADIKAISSENDVIGFRMMYATKEPGLPVNWSEPGIQDFNKTADGIYRITDLLENTPYDVRVATRNIAGLSDFSADYPLRTHQQDTSGSAENVAVLSIVILTASIQQAIIVLNF</sequence>
<dbReference type="InterPro" id="IPR003961">
    <property type="entry name" value="FN3_dom"/>
</dbReference>
<evidence type="ECO:0008006" key="8">
    <source>
        <dbReference type="Google" id="ProtNLM"/>
    </source>
</evidence>
<dbReference type="SMART" id="SM00409">
    <property type="entry name" value="IG"/>
    <property type="match status" value="3"/>
</dbReference>
<proteinExistence type="predicted"/>
<feature type="domain" description="Fibronectin type-III" evidence="4">
    <location>
        <begin position="251"/>
        <end position="350"/>
    </location>
</feature>
<evidence type="ECO:0000256" key="2">
    <source>
        <dbReference type="ARBA" id="ARBA00023319"/>
    </source>
</evidence>
<reference evidence="5" key="1">
    <citation type="submission" date="2015-12" db="EMBL/GenBank/DDBJ databases">
        <title>De novo transcriptome assembly of four potential Pierce s Disease insect vectors from Arizona vineyards.</title>
        <authorList>
            <person name="Tassone E.E."/>
        </authorList>
    </citation>
    <scope>NUCLEOTIDE SEQUENCE</scope>
</reference>
<dbReference type="PROSITE" id="PS50853">
    <property type="entry name" value="FN3"/>
    <property type="match status" value="1"/>
</dbReference>
<dbReference type="GO" id="GO:0043025">
    <property type="term" value="C:neuronal cell body"/>
    <property type="evidence" value="ECO:0007669"/>
    <property type="project" value="TreeGrafter"/>
</dbReference>
<organism evidence="5">
    <name type="scientific">Clastoptera arizonana</name>
    <name type="common">Arizona spittle bug</name>
    <dbReference type="NCBI Taxonomy" id="38151"/>
    <lineage>
        <taxon>Eukaryota</taxon>
        <taxon>Metazoa</taxon>
        <taxon>Ecdysozoa</taxon>
        <taxon>Arthropoda</taxon>
        <taxon>Hexapoda</taxon>
        <taxon>Insecta</taxon>
        <taxon>Pterygota</taxon>
        <taxon>Neoptera</taxon>
        <taxon>Paraneoptera</taxon>
        <taxon>Hemiptera</taxon>
        <taxon>Auchenorrhyncha</taxon>
        <taxon>Cercopoidea</taxon>
        <taxon>Clastopteridae</taxon>
        <taxon>Clastoptera</taxon>
    </lineage>
</organism>
<dbReference type="SUPFAM" id="SSF49265">
    <property type="entry name" value="Fibronectin type III"/>
    <property type="match status" value="1"/>
</dbReference>
<evidence type="ECO:0000313" key="7">
    <source>
        <dbReference type="EMBL" id="JAS26307.1"/>
    </source>
</evidence>
<dbReference type="AlphaFoldDB" id="A0A1B6CVZ1"/>
<evidence type="ECO:0000313" key="5">
    <source>
        <dbReference type="EMBL" id="JAS17666.1"/>
    </source>
</evidence>
<dbReference type="PROSITE" id="PS50835">
    <property type="entry name" value="IG_LIKE"/>
    <property type="match status" value="2"/>
</dbReference>
<dbReference type="CDD" id="cd00096">
    <property type="entry name" value="Ig"/>
    <property type="match status" value="1"/>
</dbReference>